<dbReference type="GO" id="GO:0016740">
    <property type="term" value="F:transferase activity"/>
    <property type="evidence" value="ECO:0007669"/>
    <property type="project" value="UniProtKB-KW"/>
</dbReference>
<dbReference type="Proteomes" id="UP000000844">
    <property type="component" value="Chromosome"/>
</dbReference>
<keyword evidence="4" id="KW-1185">Reference proteome</keyword>
<dbReference type="InterPro" id="IPR043519">
    <property type="entry name" value="NT_sf"/>
</dbReference>
<organism evidence="3 4">
    <name type="scientific">Stackebrandtia nassauensis (strain DSM 44728 / CIP 108903 / NRRL B-16338 / NBRC 102104 / LLR-40K-21)</name>
    <dbReference type="NCBI Taxonomy" id="446470"/>
    <lineage>
        <taxon>Bacteria</taxon>
        <taxon>Bacillati</taxon>
        <taxon>Actinomycetota</taxon>
        <taxon>Actinomycetes</taxon>
        <taxon>Glycomycetales</taxon>
        <taxon>Glycomycetaceae</taxon>
        <taxon>Stackebrandtia</taxon>
    </lineage>
</organism>
<dbReference type="RefSeq" id="WP_013017742.1">
    <property type="nucleotide sequence ID" value="NC_013947.1"/>
</dbReference>
<dbReference type="eggNOG" id="COG1708">
    <property type="taxonomic scope" value="Bacteria"/>
</dbReference>
<gene>
    <name evidence="3" type="ordered locus">Snas_2488</name>
</gene>
<name>D3Q4Z1_STANL</name>
<dbReference type="HOGENOM" id="CLU_082941_2_0_11"/>
<evidence type="ECO:0000259" key="2">
    <source>
        <dbReference type="Pfam" id="PF13427"/>
    </source>
</evidence>
<protein>
    <recommendedName>
        <fullName evidence="2">Adenylyltransferase AadA C-terminal domain-containing protein</fullName>
    </recommendedName>
</protein>
<dbReference type="EMBL" id="CP001778">
    <property type="protein sequence ID" value="ADD42171.1"/>
    <property type="molecule type" value="Genomic_DNA"/>
</dbReference>
<keyword evidence="1" id="KW-0808">Transferase</keyword>
<reference evidence="3 4" key="1">
    <citation type="journal article" date="2009" name="Stand. Genomic Sci.">
        <title>Complete genome sequence of Stackebrandtia nassauensis type strain (LLR-40K-21).</title>
        <authorList>
            <person name="Munk C."/>
            <person name="Lapidus A."/>
            <person name="Copeland A."/>
            <person name="Jando M."/>
            <person name="Mayilraj S."/>
            <person name="Glavina Del Rio T."/>
            <person name="Nolan M."/>
            <person name="Chen F."/>
            <person name="Lucas S."/>
            <person name="Tice H."/>
            <person name="Cheng J.F."/>
            <person name="Han C."/>
            <person name="Detter J.C."/>
            <person name="Bruce D."/>
            <person name="Goodwin L."/>
            <person name="Chain P."/>
            <person name="Pitluck S."/>
            <person name="Goker M."/>
            <person name="Ovchinikova G."/>
            <person name="Pati A."/>
            <person name="Ivanova N."/>
            <person name="Mavromatis K."/>
            <person name="Chen A."/>
            <person name="Palaniappan K."/>
            <person name="Land M."/>
            <person name="Hauser L."/>
            <person name="Chang Y.J."/>
            <person name="Jeffries C.D."/>
            <person name="Bristow J."/>
            <person name="Eisen J.A."/>
            <person name="Markowitz V."/>
            <person name="Hugenholtz P."/>
            <person name="Kyrpides N.C."/>
            <person name="Klenk H.P."/>
        </authorList>
    </citation>
    <scope>NUCLEOTIDE SEQUENCE [LARGE SCALE GENOMIC DNA]</scope>
    <source>
        <strain evidence="4">DSM 44728 / CIP 108903 / NRRL B-16338 / NBRC 102104 / LLR-40K-21</strain>
    </source>
</reference>
<accession>D3Q4Z1</accession>
<dbReference type="AlphaFoldDB" id="D3Q4Z1"/>
<sequence>MSDNPAGPTRYPELNELLDELTCRVGDVLGDNLVGMYLCGSFAVGDADMHSDCDFLAVVRRALGRVQERRIRALHSEIPTRAGHWTQHLEGSYPVAAELKTLESLGREWLYIDHGWREMQFHTHCNNEVTRWSLREHGVTLTGPDPKSLVDEVPVEALRSRMLHDIPRFLEDLAAWASWDVAWTQRYAVTTYCRMLNTLETGVVVSKRAALAWAMDSLDPSWRPLLRQVLDDRERGWDPYDPPRPGSIESTMAFSDYVLDRAGRH</sequence>
<dbReference type="STRING" id="446470.Snas_2488"/>
<dbReference type="Gene3D" id="3.30.460.10">
    <property type="entry name" value="Beta Polymerase, domain 2"/>
    <property type="match status" value="1"/>
</dbReference>
<evidence type="ECO:0000313" key="3">
    <source>
        <dbReference type="EMBL" id="ADD42171.1"/>
    </source>
</evidence>
<dbReference type="OrthoDB" id="7058480at2"/>
<proteinExistence type="predicted"/>
<evidence type="ECO:0000313" key="4">
    <source>
        <dbReference type="Proteomes" id="UP000000844"/>
    </source>
</evidence>
<evidence type="ECO:0000256" key="1">
    <source>
        <dbReference type="ARBA" id="ARBA00022679"/>
    </source>
</evidence>
<feature type="domain" description="Adenylyltransferase AadA C-terminal" evidence="2">
    <location>
        <begin position="149"/>
        <end position="231"/>
    </location>
</feature>
<dbReference type="Pfam" id="PF13427">
    <property type="entry name" value="AadA_C"/>
    <property type="match status" value="1"/>
</dbReference>
<dbReference type="InterPro" id="IPR025184">
    <property type="entry name" value="AadA_C"/>
</dbReference>
<dbReference type="KEGG" id="sna:Snas_2488"/>
<dbReference type="SUPFAM" id="SSF81301">
    <property type="entry name" value="Nucleotidyltransferase"/>
    <property type="match status" value="1"/>
</dbReference>